<dbReference type="HOGENOM" id="CLU_119090_4_2_0"/>
<gene>
    <name evidence="5" type="ordered locus">Acid_6347</name>
</gene>
<dbReference type="SUPFAM" id="SSF46785">
    <property type="entry name" value="Winged helix' DNA-binding domain"/>
    <property type="match status" value="1"/>
</dbReference>
<comment type="similarity">
    <text evidence="1">Belongs to the BlaI transcriptional regulatory family.</text>
</comment>
<dbReference type="eggNOG" id="COG3682">
    <property type="taxonomic scope" value="Bacteria"/>
</dbReference>
<evidence type="ECO:0000256" key="4">
    <source>
        <dbReference type="ARBA" id="ARBA00023163"/>
    </source>
</evidence>
<sequence length="128" mass="14635" precursor="true">MARKKSPNLTEAELRLMDVVWEKGEATVSEVAEALPRDLGLAYNTVLTTMRILEEKGFLRHTKSKEGRAFVYRAVVGRDEASRTALRYLVSRFFRNSPELLVLNLLEDEELSRKELGRIRALLAGEEQ</sequence>
<dbReference type="InParanoid" id="Q01SU7"/>
<dbReference type="GO" id="GO:0045892">
    <property type="term" value="P:negative regulation of DNA-templated transcription"/>
    <property type="evidence" value="ECO:0007669"/>
    <property type="project" value="InterPro"/>
</dbReference>
<evidence type="ECO:0000256" key="3">
    <source>
        <dbReference type="ARBA" id="ARBA00023125"/>
    </source>
</evidence>
<reference evidence="5" key="1">
    <citation type="submission" date="2006-10" db="EMBL/GenBank/DDBJ databases">
        <title>Complete sequence of Solibacter usitatus Ellin6076.</title>
        <authorList>
            <consortium name="US DOE Joint Genome Institute"/>
            <person name="Copeland A."/>
            <person name="Lucas S."/>
            <person name="Lapidus A."/>
            <person name="Barry K."/>
            <person name="Detter J.C."/>
            <person name="Glavina del Rio T."/>
            <person name="Hammon N."/>
            <person name="Israni S."/>
            <person name="Dalin E."/>
            <person name="Tice H."/>
            <person name="Pitluck S."/>
            <person name="Thompson L.S."/>
            <person name="Brettin T."/>
            <person name="Bruce D."/>
            <person name="Han C."/>
            <person name="Tapia R."/>
            <person name="Gilna P."/>
            <person name="Schmutz J."/>
            <person name="Larimer F."/>
            <person name="Land M."/>
            <person name="Hauser L."/>
            <person name="Kyrpides N."/>
            <person name="Mikhailova N."/>
            <person name="Janssen P.H."/>
            <person name="Kuske C.R."/>
            <person name="Richardson P."/>
        </authorList>
    </citation>
    <scope>NUCLEOTIDE SEQUENCE</scope>
    <source>
        <strain evidence="5">Ellin6076</strain>
    </source>
</reference>
<dbReference type="Gene3D" id="1.10.10.10">
    <property type="entry name" value="Winged helix-like DNA-binding domain superfamily/Winged helix DNA-binding domain"/>
    <property type="match status" value="1"/>
</dbReference>
<keyword evidence="2" id="KW-0805">Transcription regulation</keyword>
<dbReference type="KEGG" id="sus:Acid_6347"/>
<proteinExistence type="inferred from homology"/>
<dbReference type="OrthoDB" id="9795583at2"/>
<keyword evidence="3" id="KW-0238">DNA-binding</keyword>
<dbReference type="InterPro" id="IPR005650">
    <property type="entry name" value="BlaI_family"/>
</dbReference>
<dbReference type="GO" id="GO:0003677">
    <property type="term" value="F:DNA binding"/>
    <property type="evidence" value="ECO:0007669"/>
    <property type="project" value="UniProtKB-KW"/>
</dbReference>
<evidence type="ECO:0000256" key="2">
    <source>
        <dbReference type="ARBA" id="ARBA00023015"/>
    </source>
</evidence>
<evidence type="ECO:0000256" key="1">
    <source>
        <dbReference type="ARBA" id="ARBA00011046"/>
    </source>
</evidence>
<keyword evidence="4" id="KW-0804">Transcription</keyword>
<evidence type="ECO:0000313" key="5">
    <source>
        <dbReference type="EMBL" id="ABJ87273.1"/>
    </source>
</evidence>
<dbReference type="AlphaFoldDB" id="Q01SU7"/>
<dbReference type="InterPro" id="IPR036388">
    <property type="entry name" value="WH-like_DNA-bd_sf"/>
</dbReference>
<dbReference type="STRING" id="234267.Acid_6347"/>
<dbReference type="Gene3D" id="1.10.4040.10">
    <property type="entry name" value="Penicillinase repressor domain"/>
    <property type="match status" value="1"/>
</dbReference>
<dbReference type="EMBL" id="CP000473">
    <property type="protein sequence ID" value="ABJ87273.1"/>
    <property type="molecule type" value="Genomic_DNA"/>
</dbReference>
<organism evidence="5">
    <name type="scientific">Solibacter usitatus (strain Ellin6076)</name>
    <dbReference type="NCBI Taxonomy" id="234267"/>
    <lineage>
        <taxon>Bacteria</taxon>
        <taxon>Pseudomonadati</taxon>
        <taxon>Acidobacteriota</taxon>
        <taxon>Terriglobia</taxon>
        <taxon>Bryobacterales</taxon>
        <taxon>Solibacteraceae</taxon>
        <taxon>Candidatus Solibacter</taxon>
    </lineage>
</organism>
<dbReference type="Pfam" id="PF03965">
    <property type="entry name" value="Penicillinase_R"/>
    <property type="match status" value="1"/>
</dbReference>
<protein>
    <submittedName>
        <fullName evidence="5">Transcriptional repressor, CopY family</fullName>
    </submittedName>
</protein>
<dbReference type="PIRSF" id="PIRSF019455">
    <property type="entry name" value="CopR_AtkY"/>
    <property type="match status" value="1"/>
</dbReference>
<dbReference type="InterPro" id="IPR036390">
    <property type="entry name" value="WH_DNA-bd_sf"/>
</dbReference>
<accession>Q01SU7</accession>
<name>Q01SU7_SOLUE</name>